<sequence length="31" mass="3532">MKKNKKSSKILIFVVACNVSKQLEKTLSRIP</sequence>
<proteinExistence type="predicted"/>
<organism evidence="1">
    <name type="scientific">marine sediment metagenome</name>
    <dbReference type="NCBI Taxonomy" id="412755"/>
    <lineage>
        <taxon>unclassified sequences</taxon>
        <taxon>metagenomes</taxon>
        <taxon>ecological metagenomes</taxon>
    </lineage>
</organism>
<evidence type="ECO:0000313" key="1">
    <source>
        <dbReference type="EMBL" id="GAH56948.1"/>
    </source>
</evidence>
<dbReference type="AlphaFoldDB" id="X1IHC6"/>
<name>X1IHC6_9ZZZZ</name>
<gene>
    <name evidence="1" type="ORF">S03H2_28468</name>
</gene>
<feature type="non-terminal residue" evidence="1">
    <location>
        <position position="31"/>
    </location>
</feature>
<comment type="caution">
    <text evidence="1">The sequence shown here is derived from an EMBL/GenBank/DDBJ whole genome shotgun (WGS) entry which is preliminary data.</text>
</comment>
<reference evidence="1" key="1">
    <citation type="journal article" date="2014" name="Front. Microbiol.">
        <title>High frequency of phylogenetically diverse reductive dehalogenase-homologous genes in deep subseafloor sedimentary metagenomes.</title>
        <authorList>
            <person name="Kawai M."/>
            <person name="Futagami T."/>
            <person name="Toyoda A."/>
            <person name="Takaki Y."/>
            <person name="Nishi S."/>
            <person name="Hori S."/>
            <person name="Arai W."/>
            <person name="Tsubouchi T."/>
            <person name="Morono Y."/>
            <person name="Uchiyama I."/>
            <person name="Ito T."/>
            <person name="Fujiyama A."/>
            <person name="Inagaki F."/>
            <person name="Takami H."/>
        </authorList>
    </citation>
    <scope>NUCLEOTIDE SEQUENCE</scope>
    <source>
        <strain evidence="1">Expedition CK06-06</strain>
    </source>
</reference>
<accession>X1IHC6</accession>
<dbReference type="EMBL" id="BARU01017151">
    <property type="protein sequence ID" value="GAH56948.1"/>
    <property type="molecule type" value="Genomic_DNA"/>
</dbReference>
<protein>
    <submittedName>
        <fullName evidence="1">Uncharacterized protein</fullName>
    </submittedName>
</protein>